<dbReference type="PROSITE" id="PS00092">
    <property type="entry name" value="N6_MTASE"/>
    <property type="match status" value="1"/>
</dbReference>
<feature type="binding site" evidence="5">
    <location>
        <position position="138"/>
    </location>
    <ligand>
        <name>S-adenosyl-L-methionine</name>
        <dbReference type="ChEBI" id="CHEBI:59789"/>
    </ligand>
</feature>
<dbReference type="Gene3D" id="1.10.8.10">
    <property type="entry name" value="DNA helicase RuvA subunit, C-terminal domain"/>
    <property type="match status" value="1"/>
</dbReference>
<dbReference type="Proteomes" id="UP001228044">
    <property type="component" value="Unassembled WGS sequence"/>
</dbReference>
<organism evidence="8 9">
    <name type="scientific">Roseateles violae</name>
    <dbReference type="NCBI Taxonomy" id="3058042"/>
    <lineage>
        <taxon>Bacteria</taxon>
        <taxon>Pseudomonadati</taxon>
        <taxon>Pseudomonadota</taxon>
        <taxon>Betaproteobacteria</taxon>
        <taxon>Burkholderiales</taxon>
        <taxon>Sphaerotilaceae</taxon>
        <taxon>Roseateles</taxon>
    </lineage>
</organism>
<feature type="domain" description="Methyltransferase small" evidence="6">
    <location>
        <begin position="101"/>
        <end position="206"/>
    </location>
</feature>
<dbReference type="GO" id="GO:0102559">
    <property type="term" value="F:peptide chain release factor N(5)-glutamine methyltransferase activity"/>
    <property type="evidence" value="ECO:0007669"/>
    <property type="project" value="UniProtKB-EC"/>
</dbReference>
<dbReference type="NCBIfam" id="TIGR03534">
    <property type="entry name" value="RF_mod_PrmC"/>
    <property type="match status" value="1"/>
</dbReference>
<dbReference type="InterPro" id="IPR050320">
    <property type="entry name" value="N5-glutamine_MTase"/>
</dbReference>
<evidence type="ECO:0000256" key="2">
    <source>
        <dbReference type="ARBA" id="ARBA00022679"/>
    </source>
</evidence>
<proteinExistence type="inferred from homology"/>
<dbReference type="CDD" id="cd02440">
    <property type="entry name" value="AdoMet_MTases"/>
    <property type="match status" value="1"/>
</dbReference>
<dbReference type="Gene3D" id="3.40.50.150">
    <property type="entry name" value="Vaccinia Virus protein VP39"/>
    <property type="match status" value="1"/>
</dbReference>
<comment type="function">
    <text evidence="5">Methylates the class 1 translation termination release factors RF1/PrfA and RF2/PrfB on the glutamine residue of the universally conserved GGQ motif.</text>
</comment>
<dbReference type="NCBIfam" id="TIGR00536">
    <property type="entry name" value="hemK_fam"/>
    <property type="match status" value="1"/>
</dbReference>
<comment type="similarity">
    <text evidence="5">Belongs to the protein N5-glutamine methyltransferase family. PrmC subfamily.</text>
</comment>
<feature type="domain" description="Release factor glutamine methyltransferase N-terminal" evidence="7">
    <location>
        <begin position="13"/>
        <end position="69"/>
    </location>
</feature>
<name>A0ABT8DVK3_9BURK</name>
<reference evidence="8 9" key="1">
    <citation type="submission" date="2023-06" db="EMBL/GenBank/DDBJ databases">
        <title>Pelomonas sp. PFR6 16S ribosomal RNA gene Genome sequencing and assembly.</title>
        <authorList>
            <person name="Woo H."/>
        </authorList>
    </citation>
    <scope>NUCLEOTIDE SEQUENCE [LARGE SCALE GENOMIC DNA]</scope>
    <source>
        <strain evidence="8 9">PFR6</strain>
    </source>
</reference>
<feature type="binding site" evidence="5">
    <location>
        <begin position="115"/>
        <end position="119"/>
    </location>
    <ligand>
        <name>S-adenosyl-L-methionine</name>
        <dbReference type="ChEBI" id="CHEBI:59789"/>
    </ligand>
</feature>
<evidence type="ECO:0000259" key="6">
    <source>
        <dbReference type="Pfam" id="PF05175"/>
    </source>
</evidence>
<dbReference type="PANTHER" id="PTHR18895:SF74">
    <property type="entry name" value="MTRF1L RELEASE FACTOR GLUTAMINE METHYLTRANSFERASE"/>
    <property type="match status" value="1"/>
</dbReference>
<keyword evidence="2 5" id="KW-0808">Transferase</keyword>
<dbReference type="InterPro" id="IPR002052">
    <property type="entry name" value="DNA_methylase_N6_adenine_CS"/>
</dbReference>
<evidence type="ECO:0000256" key="3">
    <source>
        <dbReference type="ARBA" id="ARBA00022691"/>
    </source>
</evidence>
<accession>A0ABT8DVK3</accession>
<comment type="caution">
    <text evidence="8">The sequence shown here is derived from an EMBL/GenBank/DDBJ whole genome shotgun (WGS) entry which is preliminary data.</text>
</comment>
<evidence type="ECO:0000256" key="4">
    <source>
        <dbReference type="ARBA" id="ARBA00048391"/>
    </source>
</evidence>
<feature type="binding site" evidence="5">
    <location>
        <position position="165"/>
    </location>
    <ligand>
        <name>S-adenosyl-L-methionine</name>
        <dbReference type="ChEBI" id="CHEBI:59789"/>
    </ligand>
</feature>
<evidence type="ECO:0000313" key="9">
    <source>
        <dbReference type="Proteomes" id="UP001228044"/>
    </source>
</evidence>
<dbReference type="Pfam" id="PF05175">
    <property type="entry name" value="MTS"/>
    <property type="match status" value="1"/>
</dbReference>
<gene>
    <name evidence="5 8" type="primary">prmC</name>
    <name evidence="8" type="ORF">QWJ38_12355</name>
</gene>
<dbReference type="Pfam" id="PF17827">
    <property type="entry name" value="PrmC_N"/>
    <property type="match status" value="1"/>
</dbReference>
<dbReference type="GO" id="GO:0032259">
    <property type="term" value="P:methylation"/>
    <property type="evidence" value="ECO:0007669"/>
    <property type="project" value="UniProtKB-KW"/>
</dbReference>
<feature type="binding site" evidence="5">
    <location>
        <begin position="180"/>
        <end position="183"/>
    </location>
    <ligand>
        <name>substrate</name>
    </ligand>
</feature>
<dbReference type="InterPro" id="IPR029063">
    <property type="entry name" value="SAM-dependent_MTases_sf"/>
</dbReference>
<dbReference type="EC" id="2.1.1.297" evidence="5"/>
<evidence type="ECO:0000313" key="8">
    <source>
        <dbReference type="EMBL" id="MDN3921075.1"/>
    </source>
</evidence>
<dbReference type="InterPro" id="IPR004556">
    <property type="entry name" value="HemK-like"/>
</dbReference>
<dbReference type="InterPro" id="IPR040758">
    <property type="entry name" value="PrmC_N"/>
</dbReference>
<feature type="binding site" evidence="5">
    <location>
        <position position="180"/>
    </location>
    <ligand>
        <name>S-adenosyl-L-methionine</name>
        <dbReference type="ChEBI" id="CHEBI:59789"/>
    </ligand>
</feature>
<sequence>MKIADALALARELGVDRLDAQLLLAAGLQQDRGWLIANDDARLSEAQARQIDALLRRRAAGEPYAYLVGEQEFHGLRLRVTPDTLVPRADTETLVDWALELLSDLPGAPRVVDLGTGSGAIALAIKHRHPAARVEAVELSAGALAVARANAERLQLEVVFHAGSWWQPLAGRRYELIVSNPPYIAGDDDHLAALRHEPLSALTPGGDGLSALHILIDAAPQHLEAGGWLLLEHGYDQAEAVAAALRARGFSELALRRDLGGQPRVSGGRWPG</sequence>
<evidence type="ECO:0000256" key="1">
    <source>
        <dbReference type="ARBA" id="ARBA00022603"/>
    </source>
</evidence>
<dbReference type="HAMAP" id="MF_02126">
    <property type="entry name" value="RF_methyltr_PrmC"/>
    <property type="match status" value="1"/>
</dbReference>
<comment type="catalytic activity">
    <reaction evidence="4 5">
        <text>L-glutaminyl-[peptide chain release factor] + S-adenosyl-L-methionine = N(5)-methyl-L-glutaminyl-[peptide chain release factor] + S-adenosyl-L-homocysteine + H(+)</text>
        <dbReference type="Rhea" id="RHEA:42896"/>
        <dbReference type="Rhea" id="RHEA-COMP:10271"/>
        <dbReference type="Rhea" id="RHEA-COMP:10272"/>
        <dbReference type="ChEBI" id="CHEBI:15378"/>
        <dbReference type="ChEBI" id="CHEBI:30011"/>
        <dbReference type="ChEBI" id="CHEBI:57856"/>
        <dbReference type="ChEBI" id="CHEBI:59789"/>
        <dbReference type="ChEBI" id="CHEBI:61891"/>
        <dbReference type="EC" id="2.1.1.297"/>
    </reaction>
</comment>
<keyword evidence="3 5" id="KW-0949">S-adenosyl-L-methionine</keyword>
<evidence type="ECO:0000259" key="7">
    <source>
        <dbReference type="Pfam" id="PF17827"/>
    </source>
</evidence>
<dbReference type="InterPro" id="IPR007848">
    <property type="entry name" value="Small_mtfrase_dom"/>
</dbReference>
<dbReference type="InterPro" id="IPR019874">
    <property type="entry name" value="RF_methyltr_PrmC"/>
</dbReference>
<dbReference type="RefSeq" id="WP_290359388.1">
    <property type="nucleotide sequence ID" value="NZ_JAUHHC010000003.1"/>
</dbReference>
<protein>
    <recommendedName>
        <fullName evidence="5">Release factor glutamine methyltransferase</fullName>
        <shortName evidence="5">RF MTase</shortName>
        <ecNumber evidence="5">2.1.1.297</ecNumber>
    </recommendedName>
    <alternativeName>
        <fullName evidence="5">N5-glutamine methyltransferase PrmC</fullName>
    </alternativeName>
    <alternativeName>
        <fullName evidence="5">Protein-(glutamine-N5) MTase PrmC</fullName>
    </alternativeName>
    <alternativeName>
        <fullName evidence="5">Protein-glutamine N-methyltransferase PrmC</fullName>
    </alternativeName>
</protein>
<evidence type="ECO:0000256" key="5">
    <source>
        <dbReference type="HAMAP-Rule" id="MF_02126"/>
    </source>
</evidence>
<dbReference type="PANTHER" id="PTHR18895">
    <property type="entry name" value="HEMK METHYLTRANSFERASE"/>
    <property type="match status" value="1"/>
</dbReference>
<dbReference type="SUPFAM" id="SSF53335">
    <property type="entry name" value="S-adenosyl-L-methionine-dependent methyltransferases"/>
    <property type="match status" value="1"/>
</dbReference>
<dbReference type="EMBL" id="JAUHHC010000003">
    <property type="protein sequence ID" value="MDN3921075.1"/>
    <property type="molecule type" value="Genomic_DNA"/>
</dbReference>
<keyword evidence="9" id="KW-1185">Reference proteome</keyword>
<keyword evidence="1 5" id="KW-0489">Methyltransferase</keyword>